<keyword evidence="7 15" id="KW-0028">Amino-acid biosynthesis</keyword>
<dbReference type="Pfam" id="PF00697">
    <property type="entry name" value="PRAI"/>
    <property type="match status" value="1"/>
</dbReference>
<dbReference type="Pfam" id="PF00218">
    <property type="entry name" value="IGPS"/>
    <property type="match status" value="1"/>
</dbReference>
<dbReference type="AlphaFoldDB" id="A0A4U8TKW6"/>
<comment type="similarity">
    <text evidence="5">In the N-terminal section; belongs to the TrpC family.</text>
</comment>
<feature type="domain" description="N-(5'phosphoribosyl) anthranilate isomerase (PRAI)" evidence="17">
    <location>
        <begin position="289"/>
        <end position="490"/>
    </location>
</feature>
<evidence type="ECO:0000256" key="13">
    <source>
        <dbReference type="ARBA" id="ARBA00023268"/>
    </source>
</evidence>
<evidence type="ECO:0000256" key="8">
    <source>
        <dbReference type="ARBA" id="ARBA00022793"/>
    </source>
</evidence>
<dbReference type="RefSeq" id="WP_034360798.1">
    <property type="nucleotide sequence ID" value="NZ_CAJUDB010000025.1"/>
</dbReference>
<comment type="catalytic activity">
    <reaction evidence="2">
        <text>1-(2-carboxyphenylamino)-1-deoxy-D-ribulose 5-phosphate + H(+) = (1S,2R)-1-C-(indol-3-yl)glycerol 3-phosphate + CO2 + H2O</text>
        <dbReference type="Rhea" id="RHEA:23476"/>
        <dbReference type="ChEBI" id="CHEBI:15377"/>
        <dbReference type="ChEBI" id="CHEBI:15378"/>
        <dbReference type="ChEBI" id="CHEBI:16526"/>
        <dbReference type="ChEBI" id="CHEBI:58613"/>
        <dbReference type="ChEBI" id="CHEBI:58866"/>
        <dbReference type="EC" id="4.1.1.48"/>
    </reaction>
</comment>
<protein>
    <recommendedName>
        <fullName evidence="15">N-(5'-phosphoribosyl)anthranilate isomerase</fullName>
        <shortName evidence="15">PRAI</shortName>
        <ecNumber evidence="15">5.3.1.24</ecNumber>
    </recommendedName>
</protein>
<dbReference type="STRING" id="425400.LS65_01670"/>
<dbReference type="EC" id="5.3.1.24" evidence="15"/>
<dbReference type="InterPro" id="IPR045186">
    <property type="entry name" value="Indole-3-glycerol_P_synth"/>
</dbReference>
<dbReference type="GO" id="GO:0004425">
    <property type="term" value="F:indole-3-glycerol-phosphate synthase activity"/>
    <property type="evidence" value="ECO:0007669"/>
    <property type="project" value="UniProtKB-EC"/>
</dbReference>
<comment type="function">
    <text evidence="14">Bifunctional enzyme that catalyzes two sequential steps of tryptophan biosynthetic pathway. The first reaction is catalyzed by the isomerase, coded by the TrpF domain; the second reaction is catalyzed by the synthase, coded by the TrpC domain.</text>
</comment>
<evidence type="ECO:0000256" key="15">
    <source>
        <dbReference type="HAMAP-Rule" id="MF_00135"/>
    </source>
</evidence>
<organism evidence="18 19">
    <name type="scientific">Helicobacter japonicus</name>
    <dbReference type="NCBI Taxonomy" id="425400"/>
    <lineage>
        <taxon>Bacteria</taxon>
        <taxon>Pseudomonadati</taxon>
        <taxon>Campylobacterota</taxon>
        <taxon>Epsilonproteobacteria</taxon>
        <taxon>Campylobacterales</taxon>
        <taxon>Helicobacteraceae</taxon>
        <taxon>Helicobacter</taxon>
    </lineage>
</organism>
<comment type="caution">
    <text evidence="18">The sequence shown here is derived from an EMBL/GenBank/DDBJ whole genome shotgun (WGS) entry which is preliminary data.</text>
</comment>
<keyword evidence="13" id="KW-0511">Multifunctional enzyme</keyword>
<dbReference type="SUPFAM" id="SSF51366">
    <property type="entry name" value="Ribulose-phoshate binding barrel"/>
    <property type="match status" value="2"/>
</dbReference>
<evidence type="ECO:0000256" key="9">
    <source>
        <dbReference type="ARBA" id="ARBA00022822"/>
    </source>
</evidence>
<evidence type="ECO:0000256" key="2">
    <source>
        <dbReference type="ARBA" id="ARBA00001633"/>
    </source>
</evidence>
<dbReference type="InterPro" id="IPR001468">
    <property type="entry name" value="Indole-3-GlycerolPSynthase_CS"/>
</dbReference>
<dbReference type="InterPro" id="IPR001240">
    <property type="entry name" value="PRAI_dom"/>
</dbReference>
<dbReference type="Gene3D" id="3.20.20.70">
    <property type="entry name" value="Aldolase class I"/>
    <property type="match status" value="2"/>
</dbReference>
<keyword evidence="19" id="KW-1185">Reference proteome</keyword>
<sequence>MVEVLAQITTQRSQDITQKGFDFGYKIPQKRIHPLIKPCFEPMLFIAEIKRASPSAGQIGAINSPTKLASDYLNGGAGAISVLCEERYFGGSLSDLMAVKNAYPRACILRKDFIQYPQEIEISYRAGADMVLLIAAMFIDEDDGFTRFKSIYDECLKYDITPLIEVHNHNEIDFIAPLNPALVGINARNLHTFNIDIPTACTLKNALPHSKVIFESAINSPHSAFIVGSFGFDGLLCGSYLVSHKNPTHALQKLKNAFIHAKKTQPRFYQQIFSHLSTHTQDVDSQPLLKICGITNLDDALALAQEEIQLLGFILVENSPRYIESKQIKEIAKALQTLYPHILRVAVVNDDKVALSIAKSLYEQGYIDAIQLHGLNPLTPDTFANISLKESLFCFYPVQNVAHIDDFNPKYEGAFCLVDSKSTQGGGSGKSINIDVLHSLQEQYLCIAGGINPHNIKDFLALKPALLDINSGIESQVGKKDICKFHTLLENLKQTLKSTKE</sequence>
<evidence type="ECO:0000256" key="11">
    <source>
        <dbReference type="ARBA" id="ARBA00023235"/>
    </source>
</evidence>
<evidence type="ECO:0000256" key="14">
    <source>
        <dbReference type="ARBA" id="ARBA00025592"/>
    </source>
</evidence>
<dbReference type="CDD" id="cd00405">
    <property type="entry name" value="PRAI"/>
    <property type="match status" value="1"/>
</dbReference>
<dbReference type="GO" id="GO:0004640">
    <property type="term" value="F:phosphoribosylanthranilate isomerase activity"/>
    <property type="evidence" value="ECO:0007669"/>
    <property type="project" value="UniProtKB-UniRule"/>
</dbReference>
<dbReference type="UniPathway" id="UPA00035">
    <property type="reaction ID" value="UER00042"/>
</dbReference>
<keyword evidence="9 15" id="KW-0822">Tryptophan biosynthesis</keyword>
<evidence type="ECO:0000313" key="19">
    <source>
        <dbReference type="Proteomes" id="UP000029707"/>
    </source>
</evidence>
<evidence type="ECO:0000256" key="4">
    <source>
        <dbReference type="ARBA" id="ARBA00004696"/>
    </source>
</evidence>
<evidence type="ECO:0000256" key="10">
    <source>
        <dbReference type="ARBA" id="ARBA00023141"/>
    </source>
</evidence>
<comment type="similarity">
    <text evidence="15">Belongs to the TrpF family.</text>
</comment>
<evidence type="ECO:0000256" key="12">
    <source>
        <dbReference type="ARBA" id="ARBA00023239"/>
    </source>
</evidence>
<evidence type="ECO:0000256" key="3">
    <source>
        <dbReference type="ARBA" id="ARBA00004664"/>
    </source>
</evidence>
<keyword evidence="8" id="KW-0210">Decarboxylase</keyword>
<reference evidence="18 19" key="1">
    <citation type="journal article" date="2014" name="Genome Announc.">
        <title>Draft genome sequences of eight enterohepatic helicobacter species isolated from both laboratory and wild rodents.</title>
        <authorList>
            <person name="Sheh A."/>
            <person name="Shen Z."/>
            <person name="Fox J.G."/>
        </authorList>
    </citation>
    <scope>NUCLEOTIDE SEQUENCE [LARGE SCALE GENOMIC DNA]</scope>
    <source>
        <strain evidence="18 19">MIT 01-6451</strain>
    </source>
</reference>
<dbReference type="InterPro" id="IPR013785">
    <property type="entry name" value="Aldolase_TIM"/>
</dbReference>
<proteinExistence type="inferred from homology"/>
<evidence type="ECO:0000259" key="17">
    <source>
        <dbReference type="Pfam" id="PF00697"/>
    </source>
</evidence>
<dbReference type="GO" id="GO:0000162">
    <property type="term" value="P:L-tryptophan biosynthetic process"/>
    <property type="evidence" value="ECO:0007669"/>
    <property type="project" value="UniProtKB-UniRule"/>
</dbReference>
<dbReference type="InterPro" id="IPR013798">
    <property type="entry name" value="Indole-3-glycerol_P_synth_dom"/>
</dbReference>
<dbReference type="HAMAP" id="MF_00135">
    <property type="entry name" value="PRAI"/>
    <property type="match status" value="1"/>
</dbReference>
<keyword evidence="11 15" id="KW-0413">Isomerase</keyword>
<comment type="pathway">
    <text evidence="3 15">Amino-acid biosynthesis; L-tryptophan biosynthesis; L-tryptophan from chorismate: step 3/5.</text>
</comment>
<evidence type="ECO:0000256" key="6">
    <source>
        <dbReference type="ARBA" id="ARBA00009847"/>
    </source>
</evidence>
<evidence type="ECO:0000256" key="5">
    <source>
        <dbReference type="ARBA" id="ARBA00007902"/>
    </source>
</evidence>
<dbReference type="EMBL" id="JRMQ02000013">
    <property type="protein sequence ID" value="TLE00295.1"/>
    <property type="molecule type" value="Genomic_DNA"/>
</dbReference>
<dbReference type="OrthoDB" id="9804217at2"/>
<evidence type="ECO:0000256" key="7">
    <source>
        <dbReference type="ARBA" id="ARBA00022605"/>
    </source>
</evidence>
<comment type="similarity">
    <text evidence="6">In the C-terminal section; belongs to the TrpF family.</text>
</comment>
<evidence type="ECO:0000259" key="16">
    <source>
        <dbReference type="Pfam" id="PF00218"/>
    </source>
</evidence>
<dbReference type="Proteomes" id="UP000029707">
    <property type="component" value="Unassembled WGS sequence"/>
</dbReference>
<dbReference type="PANTHER" id="PTHR22854">
    <property type="entry name" value="TRYPTOPHAN BIOSYNTHESIS PROTEIN"/>
    <property type="match status" value="1"/>
</dbReference>
<dbReference type="InterPro" id="IPR011060">
    <property type="entry name" value="RibuloseP-bd_barrel"/>
</dbReference>
<keyword evidence="10 15" id="KW-0057">Aromatic amino acid biosynthesis</keyword>
<name>A0A4U8TKW6_9HELI</name>
<evidence type="ECO:0000313" key="18">
    <source>
        <dbReference type="EMBL" id="TLE00295.1"/>
    </source>
</evidence>
<comment type="pathway">
    <text evidence="4">Amino-acid biosynthesis; L-tryptophan biosynthesis; L-tryptophan from chorismate: step 4/5.</text>
</comment>
<dbReference type="PANTHER" id="PTHR22854:SF2">
    <property type="entry name" value="INDOLE-3-GLYCEROL-PHOSPHATE SYNTHASE"/>
    <property type="match status" value="1"/>
</dbReference>
<dbReference type="PROSITE" id="PS00614">
    <property type="entry name" value="IGPS"/>
    <property type="match status" value="1"/>
</dbReference>
<evidence type="ECO:0000256" key="1">
    <source>
        <dbReference type="ARBA" id="ARBA00001164"/>
    </source>
</evidence>
<feature type="domain" description="Indole-3-glycerol phosphate synthase" evidence="16">
    <location>
        <begin position="40"/>
        <end position="254"/>
    </location>
</feature>
<accession>A0A4U8TKW6</accession>
<keyword evidence="12" id="KW-0456">Lyase</keyword>
<comment type="catalytic activity">
    <reaction evidence="1 15">
        <text>N-(5-phospho-beta-D-ribosyl)anthranilate = 1-(2-carboxyphenylamino)-1-deoxy-D-ribulose 5-phosphate</text>
        <dbReference type="Rhea" id="RHEA:21540"/>
        <dbReference type="ChEBI" id="CHEBI:18277"/>
        <dbReference type="ChEBI" id="CHEBI:58613"/>
        <dbReference type="EC" id="5.3.1.24"/>
    </reaction>
</comment>
<gene>
    <name evidence="15" type="primary">trpF</name>
    <name evidence="18" type="ORF">LS65_008220</name>
</gene>
<dbReference type="CDD" id="cd00331">
    <property type="entry name" value="IGPS"/>
    <property type="match status" value="1"/>
</dbReference>